<dbReference type="PANTHER" id="PTHR36109">
    <property type="entry name" value="MEMBRANE PROTEIN-RELATED"/>
    <property type="match status" value="1"/>
</dbReference>
<proteinExistence type="predicted"/>
<dbReference type="EMBL" id="CP002008">
    <property type="protein sequence ID" value="ADG10874.1"/>
    <property type="molecule type" value="Genomic_DNA"/>
</dbReference>
<dbReference type="AlphaFoldDB" id="D5VK51"/>
<evidence type="ECO:0000313" key="3">
    <source>
        <dbReference type="Proteomes" id="UP000002629"/>
    </source>
</evidence>
<dbReference type="STRING" id="509190.Cseg_2419"/>
<dbReference type="Proteomes" id="UP000002629">
    <property type="component" value="Chromosome"/>
</dbReference>
<gene>
    <name evidence="2" type="ordered locus">Cseg_2419</name>
</gene>
<dbReference type="InterPro" id="IPR052948">
    <property type="entry name" value="Low_temp-induced_all0457"/>
</dbReference>
<sequence length="248" mass="25662">MSKTITRLFDSYTQALDAISDLEARGIDHDKISLVSNNTENWHDGHKHADSERDGPMGDRNGDGENDVADGAGKGAATGGLFGGGAGLLAGLGMLAIPGLGPVVAAGWLAATAVGAAVGAVAGAATGGLLGALKEAGHTDEEANVYAEGVRRGGALVSVKAHDDEIATVESVLNERRGVDAAARGEAYRQSGWTGFDPAATPYNAEDIGRERALYGEQRSFSATDDVTVDDEVRRADRPMVDPARRDY</sequence>
<feature type="region of interest" description="Disordered" evidence="1">
    <location>
        <begin position="38"/>
        <end position="71"/>
    </location>
</feature>
<dbReference type="RefSeq" id="WP_013079527.1">
    <property type="nucleotide sequence ID" value="NC_014100.1"/>
</dbReference>
<feature type="region of interest" description="Disordered" evidence="1">
    <location>
        <begin position="226"/>
        <end position="248"/>
    </location>
</feature>
<evidence type="ECO:0008006" key="4">
    <source>
        <dbReference type="Google" id="ProtNLM"/>
    </source>
</evidence>
<organism evidence="2 3">
    <name type="scientific">Caulobacter segnis (strain ATCC 21756 / DSM 7131 / JCM 7823 / NBRC 15250 / LMG 17158 / TK0059)</name>
    <name type="common">Mycoplana segnis</name>
    <dbReference type="NCBI Taxonomy" id="509190"/>
    <lineage>
        <taxon>Bacteria</taxon>
        <taxon>Pseudomonadati</taxon>
        <taxon>Pseudomonadota</taxon>
        <taxon>Alphaproteobacteria</taxon>
        <taxon>Caulobacterales</taxon>
        <taxon>Caulobacteraceae</taxon>
        <taxon>Caulobacter</taxon>
    </lineage>
</organism>
<evidence type="ECO:0000313" key="2">
    <source>
        <dbReference type="EMBL" id="ADG10874.1"/>
    </source>
</evidence>
<evidence type="ECO:0000256" key="1">
    <source>
        <dbReference type="SAM" id="MobiDB-lite"/>
    </source>
</evidence>
<dbReference type="eggNOG" id="COG4572">
    <property type="taxonomic scope" value="Bacteria"/>
</dbReference>
<feature type="compositionally biased region" description="Basic and acidic residues" evidence="1">
    <location>
        <begin position="231"/>
        <end position="248"/>
    </location>
</feature>
<dbReference type="HOGENOM" id="CLU_083853_1_0_5"/>
<reference evidence="3" key="1">
    <citation type="journal article" date="2011" name="J. Bacteriol.">
        <title>Genome sequences of eight morphologically diverse alphaproteobacteria.</title>
        <authorList>
            <consortium name="US DOE Joint Genome Institute"/>
            <person name="Brown P.J."/>
            <person name="Kysela D.T."/>
            <person name="Buechlein A."/>
            <person name="Hemmerich C."/>
            <person name="Brun Y.V."/>
        </authorList>
    </citation>
    <scope>NUCLEOTIDE SEQUENCE [LARGE SCALE GENOMIC DNA]</scope>
    <source>
        <strain evidence="3">ATCC 21756 / DSM 7131 / JCM 7823 / NBRC 15250 / LMG 17158 / TK0059</strain>
    </source>
</reference>
<dbReference type="PANTHER" id="PTHR36109:SF2">
    <property type="entry name" value="MEMBRANE PROTEIN"/>
    <property type="match status" value="1"/>
</dbReference>
<dbReference type="KEGG" id="cse:Cseg_2419"/>
<name>D5VK51_CAUST</name>
<protein>
    <recommendedName>
        <fullName evidence="4">General stress protein 17M-like domain-containing protein</fullName>
    </recommendedName>
</protein>
<accession>D5VK51</accession>
<feature type="compositionally biased region" description="Basic and acidic residues" evidence="1">
    <location>
        <begin position="41"/>
        <end position="63"/>
    </location>
</feature>